<keyword evidence="2 4" id="KW-0560">Oxidoreductase</keyword>
<gene>
    <name evidence="4" type="ORF">JOC47_001759</name>
</gene>
<dbReference type="AlphaFoldDB" id="A0A938XSW5"/>
<proteinExistence type="inferred from homology"/>
<dbReference type="PRINTS" id="PR00081">
    <property type="entry name" value="GDHRDH"/>
</dbReference>
<comment type="similarity">
    <text evidence="1 3">Belongs to the short-chain dehydrogenases/reductases (SDR) family.</text>
</comment>
<protein>
    <submittedName>
        <fullName evidence="4">Sorbitol-6-phosphate 2-dehydrogenase</fullName>
        <ecNumber evidence="4">1.1.1.140</ecNumber>
    </submittedName>
</protein>
<dbReference type="InterPro" id="IPR002347">
    <property type="entry name" value="SDR_fam"/>
</dbReference>
<accession>A0A938XSW5</accession>
<sequence length="274" mass="29865">MTDNWLNLEDEVVIVTGGASGIGKEIANNFAKLGSYIVIADIDEAGKKVVEQLPGDTDKHAYFKTNVTNKAHIESMVDKTIEKYGQIDVLINNAGINVPRLLVDPDNPKGKYELDEEEFNKMVAINQKGAVFAAQAVAREMVKNQKGVIVNVDSECGLEGSEGQSCYASTKAALYSFTRSWAKELGEHGVRVVGLAPGIMEDTGLRTLDYEKSLSYTRDMTVDELREGYKNVSVPLGREGKLEEVADLACFLASERASYIHGTTYNISGGKSRG</sequence>
<evidence type="ECO:0000256" key="1">
    <source>
        <dbReference type="ARBA" id="ARBA00006484"/>
    </source>
</evidence>
<dbReference type="EC" id="1.1.1.140" evidence="4"/>
<dbReference type="GO" id="GO:0006633">
    <property type="term" value="P:fatty acid biosynthetic process"/>
    <property type="evidence" value="ECO:0007669"/>
    <property type="project" value="TreeGrafter"/>
</dbReference>
<evidence type="ECO:0000313" key="5">
    <source>
        <dbReference type="Proteomes" id="UP000774000"/>
    </source>
</evidence>
<dbReference type="Gene3D" id="3.40.50.720">
    <property type="entry name" value="NAD(P)-binding Rossmann-like Domain"/>
    <property type="match status" value="1"/>
</dbReference>
<reference evidence="4" key="1">
    <citation type="submission" date="2021-01" db="EMBL/GenBank/DDBJ databases">
        <title>Genomic Encyclopedia of Type Strains, Phase IV (KMG-IV): sequencing the most valuable type-strain genomes for metagenomic binning, comparative biology and taxonomic classification.</title>
        <authorList>
            <person name="Goeker M."/>
        </authorList>
    </citation>
    <scope>NUCLEOTIDE SEQUENCE</scope>
    <source>
        <strain evidence="4">DSM 23230</strain>
    </source>
</reference>
<comment type="caution">
    <text evidence="4">The sequence shown here is derived from an EMBL/GenBank/DDBJ whole genome shotgun (WGS) entry which is preliminary data.</text>
</comment>
<dbReference type="RefSeq" id="WP_204701675.1">
    <property type="nucleotide sequence ID" value="NZ_JAFBDQ010000007.1"/>
</dbReference>
<dbReference type="PANTHER" id="PTHR42760">
    <property type="entry name" value="SHORT-CHAIN DEHYDROGENASES/REDUCTASES FAMILY MEMBER"/>
    <property type="match status" value="1"/>
</dbReference>
<dbReference type="GO" id="GO:0009010">
    <property type="term" value="F:sorbitol-6-phosphate 2-dehydrogenase activity"/>
    <property type="evidence" value="ECO:0007669"/>
    <property type="project" value="UniProtKB-EC"/>
</dbReference>
<dbReference type="Pfam" id="PF00106">
    <property type="entry name" value="adh_short"/>
    <property type="match status" value="1"/>
</dbReference>
<dbReference type="GO" id="GO:0048038">
    <property type="term" value="F:quinone binding"/>
    <property type="evidence" value="ECO:0007669"/>
    <property type="project" value="TreeGrafter"/>
</dbReference>
<evidence type="ECO:0000256" key="2">
    <source>
        <dbReference type="ARBA" id="ARBA00023002"/>
    </source>
</evidence>
<keyword evidence="5" id="KW-1185">Reference proteome</keyword>
<dbReference type="PROSITE" id="PS00061">
    <property type="entry name" value="ADH_SHORT"/>
    <property type="match status" value="1"/>
</dbReference>
<dbReference type="GO" id="GO:0008206">
    <property type="term" value="P:bile acid metabolic process"/>
    <property type="evidence" value="ECO:0007669"/>
    <property type="project" value="UniProtKB-ARBA"/>
</dbReference>
<dbReference type="EMBL" id="JAFBDQ010000007">
    <property type="protein sequence ID" value="MBM7556908.1"/>
    <property type="molecule type" value="Genomic_DNA"/>
</dbReference>
<dbReference type="PRINTS" id="PR00080">
    <property type="entry name" value="SDRFAMILY"/>
</dbReference>
<dbReference type="CDD" id="cd05233">
    <property type="entry name" value="SDR_c"/>
    <property type="match status" value="1"/>
</dbReference>
<dbReference type="InterPro" id="IPR036291">
    <property type="entry name" value="NAD(P)-bd_dom_sf"/>
</dbReference>
<dbReference type="FunFam" id="3.40.50.720:FF:000084">
    <property type="entry name" value="Short-chain dehydrogenase reductase"/>
    <property type="match status" value="1"/>
</dbReference>
<dbReference type="SUPFAM" id="SSF51735">
    <property type="entry name" value="NAD(P)-binding Rossmann-fold domains"/>
    <property type="match status" value="1"/>
</dbReference>
<dbReference type="NCBIfam" id="NF004817">
    <property type="entry name" value="PRK06171.1"/>
    <property type="match status" value="1"/>
</dbReference>
<evidence type="ECO:0000313" key="4">
    <source>
        <dbReference type="EMBL" id="MBM7556908.1"/>
    </source>
</evidence>
<dbReference type="InterPro" id="IPR020904">
    <property type="entry name" value="Sc_DH/Rdtase_CS"/>
</dbReference>
<dbReference type="Proteomes" id="UP000774000">
    <property type="component" value="Unassembled WGS sequence"/>
</dbReference>
<evidence type="ECO:0000256" key="3">
    <source>
        <dbReference type="RuleBase" id="RU000363"/>
    </source>
</evidence>
<name>A0A938XSW5_9FIRM</name>
<organism evidence="4 5">
    <name type="scientific">Halanaerobacter jeridensis</name>
    <dbReference type="NCBI Taxonomy" id="706427"/>
    <lineage>
        <taxon>Bacteria</taxon>
        <taxon>Bacillati</taxon>
        <taxon>Bacillota</taxon>
        <taxon>Clostridia</taxon>
        <taxon>Halanaerobiales</taxon>
        <taxon>Halobacteroidaceae</taxon>
        <taxon>Halanaerobacter</taxon>
    </lineage>
</organism>
<dbReference type="PANTHER" id="PTHR42760:SF133">
    <property type="entry name" value="3-OXOACYL-[ACYL-CARRIER-PROTEIN] REDUCTASE"/>
    <property type="match status" value="1"/>
</dbReference>